<dbReference type="RefSeq" id="WP_345156305.1">
    <property type="nucleotide sequence ID" value="NZ_BAABHC010000001.1"/>
</dbReference>
<dbReference type="Pfam" id="PF02082">
    <property type="entry name" value="Rrf2"/>
    <property type="match status" value="1"/>
</dbReference>
<dbReference type="Proteomes" id="UP001500552">
    <property type="component" value="Unassembled WGS sequence"/>
</dbReference>
<dbReference type="Gene3D" id="1.10.10.10">
    <property type="entry name" value="Winged helix-like DNA-binding domain superfamily/Winged helix DNA-binding domain"/>
    <property type="match status" value="1"/>
</dbReference>
<accession>A0ABP8L6J7</accession>
<protein>
    <submittedName>
        <fullName evidence="1">Rrf2 family transcriptional regulator</fullName>
    </submittedName>
</protein>
<reference evidence="2" key="1">
    <citation type="journal article" date="2019" name="Int. J. Syst. Evol. Microbiol.">
        <title>The Global Catalogue of Microorganisms (GCM) 10K type strain sequencing project: providing services to taxonomists for standard genome sequencing and annotation.</title>
        <authorList>
            <consortium name="The Broad Institute Genomics Platform"/>
            <consortium name="The Broad Institute Genome Sequencing Center for Infectious Disease"/>
            <person name="Wu L."/>
            <person name="Ma J."/>
        </authorList>
    </citation>
    <scope>NUCLEOTIDE SEQUENCE [LARGE SCALE GENOMIC DNA]</scope>
    <source>
        <strain evidence="2">JCM 17926</strain>
    </source>
</reference>
<evidence type="ECO:0000313" key="2">
    <source>
        <dbReference type="Proteomes" id="UP001500552"/>
    </source>
</evidence>
<proteinExistence type="predicted"/>
<name>A0ABP8L6J7_9BACT</name>
<comment type="caution">
    <text evidence="1">The sequence shown here is derived from an EMBL/GenBank/DDBJ whole genome shotgun (WGS) entry which is preliminary data.</text>
</comment>
<dbReference type="SUPFAM" id="SSF46785">
    <property type="entry name" value="Winged helix' DNA-binding domain"/>
    <property type="match status" value="1"/>
</dbReference>
<organism evidence="1 2">
    <name type="scientific">Pontibacter saemangeumensis</name>
    <dbReference type="NCBI Taxonomy" id="1084525"/>
    <lineage>
        <taxon>Bacteria</taxon>
        <taxon>Pseudomonadati</taxon>
        <taxon>Bacteroidota</taxon>
        <taxon>Cytophagia</taxon>
        <taxon>Cytophagales</taxon>
        <taxon>Hymenobacteraceae</taxon>
        <taxon>Pontibacter</taxon>
    </lineage>
</organism>
<dbReference type="PANTHER" id="PTHR33221:SF13">
    <property type="entry name" value="TRANSCRIPTIONAL REGULATOR-RELATED"/>
    <property type="match status" value="1"/>
</dbReference>
<gene>
    <name evidence="1" type="ORF">GCM10023188_02370</name>
</gene>
<dbReference type="InterPro" id="IPR036390">
    <property type="entry name" value="WH_DNA-bd_sf"/>
</dbReference>
<dbReference type="EMBL" id="BAABHC010000001">
    <property type="protein sequence ID" value="GAA4423496.1"/>
    <property type="molecule type" value="Genomic_DNA"/>
</dbReference>
<dbReference type="InterPro" id="IPR036388">
    <property type="entry name" value="WH-like_DNA-bd_sf"/>
</dbReference>
<keyword evidence="2" id="KW-1185">Reference proteome</keyword>
<dbReference type="PROSITE" id="PS51197">
    <property type="entry name" value="HTH_RRF2_2"/>
    <property type="match status" value="1"/>
</dbReference>
<dbReference type="InterPro" id="IPR000944">
    <property type="entry name" value="Tscrpt_reg_Rrf2"/>
</dbReference>
<sequence>MISKACKYGIRAAVYVASKSGEGIKLNVKHIAVEVDAPEAFTAKILQVLNKHRIITSLKGPYGGFYVEDYQLEQPVINIVNAIDGMAVFRECGLGLSRCSETHPCPMHDRFKAARESLRDVFQQTTIRHLAQELKEGTSFIKNIP</sequence>
<dbReference type="PANTHER" id="PTHR33221">
    <property type="entry name" value="WINGED HELIX-TURN-HELIX TRANSCRIPTIONAL REGULATOR, RRF2 FAMILY"/>
    <property type="match status" value="1"/>
</dbReference>
<evidence type="ECO:0000313" key="1">
    <source>
        <dbReference type="EMBL" id="GAA4423496.1"/>
    </source>
</evidence>